<feature type="chain" id="PRO_5046866471" description="Secreted protein" evidence="1">
    <location>
        <begin position="21"/>
        <end position="132"/>
    </location>
</feature>
<keyword evidence="1" id="KW-0732">Signal</keyword>
<proteinExistence type="predicted"/>
<evidence type="ECO:0000313" key="2">
    <source>
        <dbReference type="EMBL" id="MEC3862884.1"/>
    </source>
</evidence>
<comment type="caution">
    <text evidence="2">The sequence shown here is derived from an EMBL/GenBank/DDBJ whole genome shotgun (WGS) entry which is preliminary data.</text>
</comment>
<accession>A0ABU6HLW1</accession>
<dbReference type="RefSeq" id="WP_326298958.1">
    <property type="nucleotide sequence ID" value="NZ_JAYLLH010000031.1"/>
</dbReference>
<protein>
    <recommendedName>
        <fullName evidence="4">Secreted protein</fullName>
    </recommendedName>
</protein>
<gene>
    <name evidence="2" type="ORF">VK792_16440</name>
</gene>
<keyword evidence="3" id="KW-1185">Reference proteome</keyword>
<evidence type="ECO:0000256" key="1">
    <source>
        <dbReference type="SAM" id="SignalP"/>
    </source>
</evidence>
<reference evidence="2 3" key="1">
    <citation type="submission" date="2024-01" db="EMBL/GenBank/DDBJ databases">
        <title>Mesobacterium rodlantinim sp. nov., isolated from shallow sea hydrothermal systems off Kueishantao Island.</title>
        <authorList>
            <person name="Su Z."/>
            <person name="Tang K."/>
        </authorList>
    </citation>
    <scope>NUCLEOTIDE SEQUENCE [LARGE SCALE GENOMIC DNA]</scope>
    <source>
        <strain evidence="2 3">TK19101</strain>
    </source>
</reference>
<sequence>MKHLIPAVVAALLAAPATHAQQWDTIASFGGAWDTNWGDTWVLTGGPGYIGTYTDDNGRFWLQFTDHVFEGYWAEDSSDYRCDYPVMGSYYWGRLELANSSRFPGIQMAWGYCDWGNLDKAWTFRERLPDGM</sequence>
<evidence type="ECO:0008006" key="4">
    <source>
        <dbReference type="Google" id="ProtNLM"/>
    </source>
</evidence>
<dbReference type="Proteomes" id="UP001348149">
    <property type="component" value="Unassembled WGS sequence"/>
</dbReference>
<name>A0ABU6HLW1_9RHOB</name>
<feature type="signal peptide" evidence="1">
    <location>
        <begin position="1"/>
        <end position="20"/>
    </location>
</feature>
<organism evidence="2 3">
    <name type="scientific">Mesobacterium hydrothermale</name>
    <dbReference type="NCBI Taxonomy" id="3111907"/>
    <lineage>
        <taxon>Bacteria</taxon>
        <taxon>Pseudomonadati</taxon>
        <taxon>Pseudomonadota</taxon>
        <taxon>Alphaproteobacteria</taxon>
        <taxon>Rhodobacterales</taxon>
        <taxon>Roseobacteraceae</taxon>
        <taxon>Mesobacterium</taxon>
    </lineage>
</organism>
<evidence type="ECO:0000313" key="3">
    <source>
        <dbReference type="Proteomes" id="UP001348149"/>
    </source>
</evidence>
<dbReference type="EMBL" id="JAYLLH010000031">
    <property type="protein sequence ID" value="MEC3862884.1"/>
    <property type="molecule type" value="Genomic_DNA"/>
</dbReference>